<dbReference type="Proteomes" id="UP000620591">
    <property type="component" value="Unassembled WGS sequence"/>
</dbReference>
<dbReference type="GO" id="GO:0005975">
    <property type="term" value="P:carbohydrate metabolic process"/>
    <property type="evidence" value="ECO:0007669"/>
    <property type="project" value="UniProtKB-ARBA"/>
</dbReference>
<name>A0A8I0EVS3_9ACTN</name>
<protein>
    <submittedName>
        <fullName evidence="3">HtaA domain-containing protein</fullName>
    </submittedName>
</protein>
<evidence type="ECO:0000256" key="1">
    <source>
        <dbReference type="SAM" id="SignalP"/>
    </source>
</evidence>
<feature type="chain" id="PRO_5034157544" evidence="1">
    <location>
        <begin position="35"/>
        <end position="536"/>
    </location>
</feature>
<dbReference type="InterPro" id="IPR013783">
    <property type="entry name" value="Ig-like_fold"/>
</dbReference>
<dbReference type="AlphaFoldDB" id="A0A8I0EVS3"/>
<dbReference type="Pfam" id="PF04213">
    <property type="entry name" value="HtaA"/>
    <property type="match status" value="1"/>
</dbReference>
<evidence type="ECO:0000313" key="3">
    <source>
        <dbReference type="EMBL" id="MBC9226242.1"/>
    </source>
</evidence>
<evidence type="ECO:0000313" key="4">
    <source>
        <dbReference type="Proteomes" id="UP000620591"/>
    </source>
</evidence>
<dbReference type="EMBL" id="JACTVM010000002">
    <property type="protein sequence ID" value="MBC9226242.1"/>
    <property type="molecule type" value="Genomic_DNA"/>
</dbReference>
<gene>
    <name evidence="3" type="ORF">IBG24_07940</name>
</gene>
<feature type="domain" description="Htaa" evidence="2">
    <location>
        <begin position="44"/>
        <end position="198"/>
    </location>
</feature>
<sequence>MSSQTLTRGRRLLTGTTVAALTAGVLAFSPTAHAAEAPQEIVSGSISWGLKSSFRTYLASPIAKGKVTVAQPATDDGSRTTFAYASGSWASDSASVGAQGSVTFTGHEGALDLTISDPRIVVTGSSAQLVVDAVDSDGETHDDVAFANVSLAGKVAQTAAGTEITNAPAVITADGSDLLSYNGGAFYPAGTALDPISASLRTRTAPAVSVSKVTFAPDESATVTVKGSGYYPQDVLATRLPLAGGSSGVYVGFGKYEPNWRPTANAASSARKNADVRWAVLAGDIDKIGGAADGGIELRPDGTFTAELKISKADADAIEGLTAAHTRYGVYTYPGGGAKFAAWETATPVGFVSAPVASNVSTKYAKGATVTVTTKVPGTVTVAGLGTRTTTAAGQTVRFAVPRTTTAGTKRYTVIFTPADTSIARASTTVTVKIAKVAAYKAKVKVGKKPTSKKKGKAVVRVRAVAGGAATTGKVRIKLTKGKKSKYVTANLVKGKRTVTLPKLAKGKWTIRAAYFGNANYTKRGYVKVGTVKVTK</sequence>
<reference evidence="3" key="1">
    <citation type="submission" date="2020-09" db="EMBL/GenBank/DDBJ databases">
        <title>Novel species in genus Aeromicrobium.</title>
        <authorList>
            <person name="Zhang G."/>
        </authorList>
    </citation>
    <scope>NUCLEOTIDE SEQUENCE</scope>
    <source>
        <strain evidence="3">Zg-636</strain>
    </source>
</reference>
<proteinExistence type="predicted"/>
<dbReference type="PROSITE" id="PS51318">
    <property type="entry name" value="TAT"/>
    <property type="match status" value="1"/>
</dbReference>
<organism evidence="3 4">
    <name type="scientific">Aeromicrobium senzhongii</name>
    <dbReference type="NCBI Taxonomy" id="2663859"/>
    <lineage>
        <taxon>Bacteria</taxon>
        <taxon>Bacillati</taxon>
        <taxon>Actinomycetota</taxon>
        <taxon>Actinomycetes</taxon>
        <taxon>Propionibacteriales</taxon>
        <taxon>Nocardioidaceae</taxon>
        <taxon>Aeromicrobium</taxon>
    </lineage>
</organism>
<keyword evidence="1" id="KW-0732">Signal</keyword>
<feature type="signal peptide" evidence="1">
    <location>
        <begin position="1"/>
        <end position="34"/>
    </location>
</feature>
<dbReference type="Gene3D" id="2.60.40.10">
    <property type="entry name" value="Immunoglobulins"/>
    <property type="match status" value="1"/>
</dbReference>
<comment type="caution">
    <text evidence="3">The sequence shown here is derived from an EMBL/GenBank/DDBJ whole genome shotgun (WGS) entry which is preliminary data.</text>
</comment>
<dbReference type="InterPro" id="IPR006311">
    <property type="entry name" value="TAT_signal"/>
</dbReference>
<evidence type="ECO:0000259" key="2">
    <source>
        <dbReference type="Pfam" id="PF04213"/>
    </source>
</evidence>
<dbReference type="InterPro" id="IPR007331">
    <property type="entry name" value="Htaa"/>
</dbReference>
<accession>A0A8I0EVS3</accession>
<dbReference type="RefSeq" id="WP_187769182.1">
    <property type="nucleotide sequence ID" value="NZ_JACTVM010000002.1"/>
</dbReference>